<accession>A0A6A6Z414</accession>
<feature type="compositionally biased region" description="Polar residues" evidence="1">
    <location>
        <begin position="16"/>
        <end position="25"/>
    </location>
</feature>
<dbReference type="Proteomes" id="UP000504636">
    <property type="component" value="Unplaced"/>
</dbReference>
<feature type="region of interest" description="Disordered" evidence="1">
    <location>
        <begin position="1"/>
        <end position="28"/>
    </location>
</feature>
<protein>
    <submittedName>
        <fullName evidence="2 4">Uncharacterized protein</fullName>
    </submittedName>
</protein>
<dbReference type="RefSeq" id="XP_033582522.1">
    <property type="nucleotide sequence ID" value="XM_033725060.1"/>
</dbReference>
<proteinExistence type="predicted"/>
<reference evidence="4" key="2">
    <citation type="submission" date="2020-04" db="EMBL/GenBank/DDBJ databases">
        <authorList>
            <consortium name="NCBI Genome Project"/>
        </authorList>
    </citation>
    <scope>NUCLEOTIDE SEQUENCE</scope>
    <source>
        <strain evidence="4">CBS 304.34</strain>
    </source>
</reference>
<feature type="region of interest" description="Disordered" evidence="1">
    <location>
        <begin position="240"/>
        <end position="259"/>
    </location>
</feature>
<dbReference type="GeneID" id="54465953"/>
<evidence type="ECO:0000256" key="1">
    <source>
        <dbReference type="SAM" id="MobiDB-lite"/>
    </source>
</evidence>
<feature type="region of interest" description="Disordered" evidence="1">
    <location>
        <begin position="130"/>
        <end position="156"/>
    </location>
</feature>
<feature type="compositionally biased region" description="Low complexity" evidence="1">
    <location>
        <begin position="130"/>
        <end position="143"/>
    </location>
</feature>
<reference evidence="4" key="3">
    <citation type="submission" date="2025-04" db="UniProtKB">
        <authorList>
            <consortium name="RefSeq"/>
        </authorList>
    </citation>
    <scope>IDENTIFICATION</scope>
    <source>
        <strain evidence="4">CBS 304.34</strain>
    </source>
</reference>
<name>A0A6A6Z414_9PEZI</name>
<feature type="compositionally biased region" description="Basic and acidic residues" evidence="1">
    <location>
        <begin position="249"/>
        <end position="259"/>
    </location>
</feature>
<evidence type="ECO:0000313" key="2">
    <source>
        <dbReference type="EMBL" id="KAF2815558.1"/>
    </source>
</evidence>
<dbReference type="EMBL" id="MU003694">
    <property type="protein sequence ID" value="KAF2815558.1"/>
    <property type="molecule type" value="Genomic_DNA"/>
</dbReference>
<keyword evidence="3" id="KW-1185">Reference proteome</keyword>
<dbReference type="OrthoDB" id="3915506at2759"/>
<evidence type="ECO:0000313" key="4">
    <source>
        <dbReference type="RefSeq" id="XP_033582522.1"/>
    </source>
</evidence>
<evidence type="ECO:0000313" key="3">
    <source>
        <dbReference type="Proteomes" id="UP000504636"/>
    </source>
</evidence>
<feature type="compositionally biased region" description="Basic and acidic residues" evidence="1">
    <location>
        <begin position="1"/>
        <end position="11"/>
    </location>
</feature>
<reference evidence="2 4" key="1">
    <citation type="journal article" date="2020" name="Stud. Mycol.">
        <title>101 Dothideomycetes genomes: a test case for predicting lifestyles and emergence of pathogens.</title>
        <authorList>
            <person name="Haridas S."/>
            <person name="Albert R."/>
            <person name="Binder M."/>
            <person name="Bloem J."/>
            <person name="Labutti K."/>
            <person name="Salamov A."/>
            <person name="Andreopoulos B."/>
            <person name="Baker S."/>
            <person name="Barry K."/>
            <person name="Bills G."/>
            <person name="Bluhm B."/>
            <person name="Cannon C."/>
            <person name="Castanera R."/>
            <person name="Culley D."/>
            <person name="Daum C."/>
            <person name="Ezra D."/>
            <person name="Gonzalez J."/>
            <person name="Henrissat B."/>
            <person name="Kuo A."/>
            <person name="Liang C."/>
            <person name="Lipzen A."/>
            <person name="Lutzoni F."/>
            <person name="Magnuson J."/>
            <person name="Mondo S."/>
            <person name="Nolan M."/>
            <person name="Ohm R."/>
            <person name="Pangilinan J."/>
            <person name="Park H.-J."/>
            <person name="Ramirez L."/>
            <person name="Alfaro M."/>
            <person name="Sun H."/>
            <person name="Tritt A."/>
            <person name="Yoshinaga Y."/>
            <person name="Zwiers L.-H."/>
            <person name="Turgeon B."/>
            <person name="Goodwin S."/>
            <person name="Spatafora J."/>
            <person name="Crous P."/>
            <person name="Grigoriev I."/>
        </authorList>
    </citation>
    <scope>NUCLEOTIDE SEQUENCE</scope>
    <source>
        <strain evidence="2 4">CBS 304.34</strain>
    </source>
</reference>
<gene>
    <name evidence="2 4" type="ORF">BDZ99DRAFT_516276</name>
</gene>
<organism evidence="2">
    <name type="scientific">Mytilinidion resinicola</name>
    <dbReference type="NCBI Taxonomy" id="574789"/>
    <lineage>
        <taxon>Eukaryota</taxon>
        <taxon>Fungi</taxon>
        <taxon>Dikarya</taxon>
        <taxon>Ascomycota</taxon>
        <taxon>Pezizomycotina</taxon>
        <taxon>Dothideomycetes</taxon>
        <taxon>Pleosporomycetidae</taxon>
        <taxon>Mytilinidiales</taxon>
        <taxon>Mytilinidiaceae</taxon>
        <taxon>Mytilinidion</taxon>
    </lineage>
</organism>
<dbReference type="AlphaFoldDB" id="A0A6A6Z414"/>
<sequence>MRGFRPNDTKGRRQHPSQQPSSHNGAQDALAATREDGFFDPNMFSWEEDVPAGLLPEDQFDRAMEALHFPAAMSCSTPCQGTLSAFSAHQGVSRSATGPSIPEVEKMLTTLLQNISEHILTIPPLSMWPSASSSSSGTNNSRSTPETYPHPDGSQGDTGFAIEETFSLTQTLVGAYQSFVSSLNRTSHQGLCTTQAKTSHSSLFLLISCHLRLLEMWDVVSSTWGTVLRLPRWLRRLRESPTEQHGGQKRSERTSLDEATRLSGEALAGRATEMVQRVDEIQLQVRDANI</sequence>